<accession>A0A9W4TXR0</accession>
<keyword evidence="4" id="KW-0488">Methylation</keyword>
<dbReference type="GO" id="GO:0003924">
    <property type="term" value="F:GTPase activity"/>
    <property type="evidence" value="ECO:0007669"/>
    <property type="project" value="InterPro"/>
</dbReference>
<keyword evidence="6" id="KW-0342">GTP-binding</keyword>
<dbReference type="SMART" id="SM00176">
    <property type="entry name" value="RAN"/>
    <property type="match status" value="1"/>
</dbReference>
<feature type="compositionally biased region" description="Low complexity" evidence="10">
    <location>
        <begin position="316"/>
        <end position="334"/>
    </location>
</feature>
<feature type="region of interest" description="Disordered" evidence="10">
    <location>
        <begin position="242"/>
        <end position="286"/>
    </location>
</feature>
<dbReference type="PROSITE" id="PS51420">
    <property type="entry name" value="RHO"/>
    <property type="match status" value="1"/>
</dbReference>
<evidence type="ECO:0000256" key="8">
    <source>
        <dbReference type="ARBA" id="ARBA00023288"/>
    </source>
</evidence>
<protein>
    <submittedName>
        <fullName evidence="11">Uncharacterized protein</fullName>
    </submittedName>
</protein>
<keyword evidence="7" id="KW-0472">Membrane</keyword>
<keyword evidence="8" id="KW-0449">Lipoprotein</keyword>
<organism evidence="11 12">
    <name type="scientific">Candida verbasci</name>
    <dbReference type="NCBI Taxonomy" id="1227364"/>
    <lineage>
        <taxon>Eukaryota</taxon>
        <taxon>Fungi</taxon>
        <taxon>Dikarya</taxon>
        <taxon>Ascomycota</taxon>
        <taxon>Saccharomycotina</taxon>
        <taxon>Pichiomycetes</taxon>
        <taxon>Debaryomycetaceae</taxon>
        <taxon>Candida/Lodderomyces clade</taxon>
        <taxon>Candida</taxon>
    </lineage>
</organism>
<dbReference type="GO" id="GO:0007264">
    <property type="term" value="P:small GTPase-mediated signal transduction"/>
    <property type="evidence" value="ECO:0007669"/>
    <property type="project" value="InterPro"/>
</dbReference>
<dbReference type="InterPro" id="IPR027417">
    <property type="entry name" value="P-loop_NTPase"/>
</dbReference>
<evidence type="ECO:0000256" key="4">
    <source>
        <dbReference type="ARBA" id="ARBA00022481"/>
    </source>
</evidence>
<dbReference type="NCBIfam" id="TIGR00231">
    <property type="entry name" value="small_GTP"/>
    <property type="match status" value="1"/>
</dbReference>
<dbReference type="SMART" id="SM00173">
    <property type="entry name" value="RAS"/>
    <property type="match status" value="1"/>
</dbReference>
<dbReference type="PANTHER" id="PTHR24072">
    <property type="entry name" value="RHO FAMILY GTPASE"/>
    <property type="match status" value="1"/>
</dbReference>
<feature type="region of interest" description="Disordered" evidence="10">
    <location>
        <begin position="1"/>
        <end position="23"/>
    </location>
</feature>
<evidence type="ECO:0000256" key="10">
    <source>
        <dbReference type="SAM" id="MobiDB-lite"/>
    </source>
</evidence>
<dbReference type="GO" id="GO:0005525">
    <property type="term" value="F:GTP binding"/>
    <property type="evidence" value="ECO:0007669"/>
    <property type="project" value="UniProtKB-KW"/>
</dbReference>
<evidence type="ECO:0000256" key="5">
    <source>
        <dbReference type="ARBA" id="ARBA00022741"/>
    </source>
</evidence>
<dbReference type="GO" id="GO:0005886">
    <property type="term" value="C:plasma membrane"/>
    <property type="evidence" value="ECO:0007669"/>
    <property type="project" value="UniProtKB-SubCell"/>
</dbReference>
<comment type="subcellular location">
    <subcellularLocation>
        <location evidence="1">Cell membrane</location>
        <topology evidence="1">Lipid-anchor</topology>
        <orientation evidence="1">Cytoplasmic side</orientation>
    </subcellularLocation>
</comment>
<name>A0A9W4TXR0_9ASCO</name>
<sequence>MSKRYSFIGKSPKSSQDPTFDTPINPYEVVNQKNQSYYQNSNQQQPKVIINEDPILPNYTKIQMSTKKRANYNMKIVVVGDGAVGKSCLLVSYAESKFPEIYVPTVFENYVTIVQSPYGKTIELALWDTAGQEEYDRLRPLSYPDTDLILLCFSLNNLTSLQNVKDLWYPELNHFCPDIPIILVGTKQDLYYGEIDNDLPIQVAKEIGAIGYIQCSAKTMFNIRTVFNFALNHFQKEMELQEQVEKSQQSSKKRLSRVLGSSSDGAKYAMGHTRNQSSLSNKRRGHLKNTSYDSTILLDQPLTEDNYVKNPYGDFGSNNNSGRNTNGNSTPNPNIYKEEFDFIRDREKKKKKKCVIL</sequence>
<dbReference type="InterPro" id="IPR001806">
    <property type="entry name" value="Small_GTPase"/>
</dbReference>
<dbReference type="OrthoDB" id="4031310at2759"/>
<evidence type="ECO:0000256" key="7">
    <source>
        <dbReference type="ARBA" id="ARBA00023136"/>
    </source>
</evidence>
<evidence type="ECO:0000256" key="9">
    <source>
        <dbReference type="ARBA" id="ARBA00023289"/>
    </source>
</evidence>
<evidence type="ECO:0000313" key="12">
    <source>
        <dbReference type="Proteomes" id="UP001152885"/>
    </source>
</evidence>
<reference evidence="11" key="1">
    <citation type="submission" date="2022-12" db="EMBL/GenBank/DDBJ databases">
        <authorList>
            <person name="Brejova B."/>
        </authorList>
    </citation>
    <scope>NUCLEOTIDE SEQUENCE</scope>
</reference>
<dbReference type="EMBL" id="CANTUO010000002">
    <property type="protein sequence ID" value="CAI5757652.1"/>
    <property type="molecule type" value="Genomic_DNA"/>
</dbReference>
<dbReference type="InterPro" id="IPR005225">
    <property type="entry name" value="Small_GTP-bd"/>
</dbReference>
<dbReference type="Pfam" id="PF00071">
    <property type="entry name" value="Ras"/>
    <property type="match status" value="1"/>
</dbReference>
<dbReference type="SMART" id="SM00175">
    <property type="entry name" value="RAB"/>
    <property type="match status" value="1"/>
</dbReference>
<keyword evidence="12" id="KW-1185">Reference proteome</keyword>
<dbReference type="SUPFAM" id="SSF52540">
    <property type="entry name" value="P-loop containing nucleoside triphosphate hydrolases"/>
    <property type="match status" value="1"/>
</dbReference>
<keyword evidence="9" id="KW-0636">Prenylation</keyword>
<dbReference type="PROSITE" id="PS51421">
    <property type="entry name" value="RAS"/>
    <property type="match status" value="1"/>
</dbReference>
<evidence type="ECO:0000256" key="2">
    <source>
        <dbReference type="ARBA" id="ARBA00010142"/>
    </source>
</evidence>
<dbReference type="FunFam" id="3.40.50.300:FF:000983">
    <property type="entry name" value="Rho family GTPase"/>
    <property type="match status" value="1"/>
</dbReference>
<dbReference type="PROSITE" id="PS51419">
    <property type="entry name" value="RAB"/>
    <property type="match status" value="1"/>
</dbReference>
<keyword evidence="3" id="KW-1003">Cell membrane</keyword>
<evidence type="ECO:0000256" key="6">
    <source>
        <dbReference type="ARBA" id="ARBA00023134"/>
    </source>
</evidence>
<dbReference type="Proteomes" id="UP001152885">
    <property type="component" value="Unassembled WGS sequence"/>
</dbReference>
<proteinExistence type="inferred from homology"/>
<dbReference type="Gene3D" id="3.40.50.300">
    <property type="entry name" value="P-loop containing nucleotide triphosphate hydrolases"/>
    <property type="match status" value="1"/>
</dbReference>
<evidence type="ECO:0000313" key="11">
    <source>
        <dbReference type="EMBL" id="CAI5757652.1"/>
    </source>
</evidence>
<dbReference type="InterPro" id="IPR003578">
    <property type="entry name" value="Small_GTPase_Rho"/>
</dbReference>
<dbReference type="AlphaFoldDB" id="A0A9W4TXR0"/>
<evidence type="ECO:0000256" key="1">
    <source>
        <dbReference type="ARBA" id="ARBA00004342"/>
    </source>
</evidence>
<evidence type="ECO:0000256" key="3">
    <source>
        <dbReference type="ARBA" id="ARBA00022475"/>
    </source>
</evidence>
<keyword evidence="5" id="KW-0547">Nucleotide-binding</keyword>
<dbReference type="SMART" id="SM00174">
    <property type="entry name" value="RHO"/>
    <property type="match status" value="1"/>
</dbReference>
<feature type="region of interest" description="Disordered" evidence="10">
    <location>
        <begin position="308"/>
        <end position="334"/>
    </location>
</feature>
<gene>
    <name evidence="11" type="ORF">CANVERA_P2165</name>
</gene>
<dbReference type="PRINTS" id="PR00449">
    <property type="entry name" value="RASTRNSFRMNG"/>
</dbReference>
<comment type="caution">
    <text evidence="11">The sequence shown here is derived from an EMBL/GenBank/DDBJ whole genome shotgun (WGS) entry which is preliminary data.</text>
</comment>
<comment type="similarity">
    <text evidence="2">Belongs to the small GTPase superfamily. Rho family.</text>
</comment>